<evidence type="ECO:0000256" key="1">
    <source>
        <dbReference type="SAM" id="Phobius"/>
    </source>
</evidence>
<dbReference type="Proteomes" id="UP000294902">
    <property type="component" value="Unassembled WGS sequence"/>
</dbReference>
<dbReference type="EMBL" id="SMAL01000002">
    <property type="protein sequence ID" value="TCT16263.1"/>
    <property type="molecule type" value="Genomic_DNA"/>
</dbReference>
<organism evidence="2 3">
    <name type="scientific">Natranaerovirga pectinivora</name>
    <dbReference type="NCBI Taxonomy" id="682400"/>
    <lineage>
        <taxon>Bacteria</taxon>
        <taxon>Bacillati</taxon>
        <taxon>Bacillota</taxon>
        <taxon>Clostridia</taxon>
        <taxon>Lachnospirales</taxon>
        <taxon>Natranaerovirgaceae</taxon>
        <taxon>Natranaerovirga</taxon>
    </lineage>
</organism>
<feature type="transmembrane region" description="Helical" evidence="1">
    <location>
        <begin position="112"/>
        <end position="130"/>
    </location>
</feature>
<feature type="transmembrane region" description="Helical" evidence="1">
    <location>
        <begin position="7"/>
        <end position="30"/>
    </location>
</feature>
<comment type="caution">
    <text evidence="2">The sequence shown here is derived from an EMBL/GenBank/DDBJ whole genome shotgun (WGS) entry which is preliminary data.</text>
</comment>
<gene>
    <name evidence="2" type="ORF">EDC18_102280</name>
</gene>
<sequence>MKLRIVSAIGLLVSFFMPWIDFVVITLSGFNLAKLNRLGLSQTSHLEQSQYYSFLFYLIPMFLVIIIVVELSGYSTKTMAALVSIFTIFNLISLVSFESFDMFLASIQILKIGYYLSVGFTIGLLLSCVLKIEDKIKSRTTDTQKEYRRQMKELS</sequence>
<feature type="transmembrane region" description="Helical" evidence="1">
    <location>
        <begin position="50"/>
        <end position="69"/>
    </location>
</feature>
<dbReference type="RefSeq" id="WP_132250531.1">
    <property type="nucleotide sequence ID" value="NZ_SMAL01000002.1"/>
</dbReference>
<dbReference type="AlphaFoldDB" id="A0A4R3MMR5"/>
<keyword evidence="1" id="KW-0812">Transmembrane</keyword>
<name>A0A4R3MMR5_9FIRM</name>
<keyword evidence="1" id="KW-1133">Transmembrane helix</keyword>
<protein>
    <submittedName>
        <fullName evidence="2">Uncharacterized protein</fullName>
    </submittedName>
</protein>
<reference evidence="2 3" key="1">
    <citation type="submission" date="2019-03" db="EMBL/GenBank/DDBJ databases">
        <title>Genomic Encyclopedia of Type Strains, Phase IV (KMG-IV): sequencing the most valuable type-strain genomes for metagenomic binning, comparative biology and taxonomic classification.</title>
        <authorList>
            <person name="Goeker M."/>
        </authorList>
    </citation>
    <scope>NUCLEOTIDE SEQUENCE [LARGE SCALE GENOMIC DNA]</scope>
    <source>
        <strain evidence="2 3">DSM 24629</strain>
    </source>
</reference>
<evidence type="ECO:0000313" key="3">
    <source>
        <dbReference type="Proteomes" id="UP000294902"/>
    </source>
</evidence>
<accession>A0A4R3MMR5</accession>
<keyword evidence="1" id="KW-0472">Membrane</keyword>
<proteinExistence type="predicted"/>
<feature type="transmembrane region" description="Helical" evidence="1">
    <location>
        <begin position="81"/>
        <end position="100"/>
    </location>
</feature>
<evidence type="ECO:0000313" key="2">
    <source>
        <dbReference type="EMBL" id="TCT16263.1"/>
    </source>
</evidence>
<keyword evidence="3" id="KW-1185">Reference proteome</keyword>